<proteinExistence type="predicted"/>
<dbReference type="AlphaFoldDB" id="A0A1J5Q6F1"/>
<gene>
    <name evidence="2" type="ORF">GALL_468570</name>
</gene>
<dbReference type="Pfam" id="PF09998">
    <property type="entry name" value="DUF2239"/>
    <property type="match status" value="1"/>
</dbReference>
<comment type="caution">
    <text evidence="2">The sequence shown here is derived from an EMBL/GenBank/DDBJ whole genome shotgun (WGS) entry which is preliminary data.</text>
</comment>
<sequence length="208" mass="22674">MNPQPATDCIAFEGDRRIAAGNLGDVARAAKELLDRRKDASILVFDGMTGGPIDIDFRGTVADMLARLPGSAGGALASTEDAMPSTPRGPGRPKLGVIAREVTLLPRHWEWLAQQPGGASVALRRLVEEARRNGEDRDRVRRAQDATYRFMSAMAGNKPHYEDAVRALFADESTRFAELIATWPVDVRDYTLALAEGAFHRETREGSG</sequence>
<dbReference type="InterPro" id="IPR018715">
    <property type="entry name" value="DUF2239"/>
</dbReference>
<evidence type="ECO:0000256" key="1">
    <source>
        <dbReference type="SAM" id="MobiDB-lite"/>
    </source>
</evidence>
<evidence type="ECO:0000313" key="2">
    <source>
        <dbReference type="EMBL" id="OIQ71525.1"/>
    </source>
</evidence>
<name>A0A1J5Q6F1_9ZZZZ</name>
<organism evidence="2">
    <name type="scientific">mine drainage metagenome</name>
    <dbReference type="NCBI Taxonomy" id="410659"/>
    <lineage>
        <taxon>unclassified sequences</taxon>
        <taxon>metagenomes</taxon>
        <taxon>ecological metagenomes</taxon>
    </lineage>
</organism>
<accession>A0A1J5Q6F1</accession>
<reference evidence="2" key="1">
    <citation type="submission" date="2016-10" db="EMBL/GenBank/DDBJ databases">
        <title>Sequence of Gallionella enrichment culture.</title>
        <authorList>
            <person name="Poehlein A."/>
            <person name="Muehling M."/>
            <person name="Daniel R."/>
        </authorList>
    </citation>
    <scope>NUCLEOTIDE SEQUENCE</scope>
</reference>
<dbReference type="EMBL" id="MLJW01003689">
    <property type="protein sequence ID" value="OIQ71525.1"/>
    <property type="molecule type" value="Genomic_DNA"/>
</dbReference>
<feature type="region of interest" description="Disordered" evidence="1">
    <location>
        <begin position="74"/>
        <end position="94"/>
    </location>
</feature>
<protein>
    <submittedName>
        <fullName evidence="2">Uncharacterized protein</fullName>
    </submittedName>
</protein>